<evidence type="ECO:0000313" key="3">
    <source>
        <dbReference type="Proteomes" id="UP000242188"/>
    </source>
</evidence>
<sequence>MLPFFFPVLDNLTGKVMNCFRKDGPQGYEFGDMLPEVVDVTNERVADTDGAVEQLLVPAAKLTKSLATILGLGSGAGDISRALSRRFPDADIYGVDYSEIAIRKAIEISKIESINNVKFLKENVTSLPADWTGKFDWVILYDVLHDLPDHVNAMKEVQRVLKDGGVVSITDPNVHSNHGDNVGDSNVAGVGYALSTVICLPCSLSIDDAAGHGIGWGTENKEKFLISSGWLVKDKRNIGSPLAVNFTCVKAENKPDESSSC</sequence>
<dbReference type="InterPro" id="IPR025714">
    <property type="entry name" value="Methyltranfer_dom"/>
</dbReference>
<dbReference type="GO" id="GO:0008168">
    <property type="term" value="F:methyltransferase activity"/>
    <property type="evidence" value="ECO:0007669"/>
    <property type="project" value="UniProtKB-KW"/>
</dbReference>
<dbReference type="Proteomes" id="UP000242188">
    <property type="component" value="Unassembled WGS sequence"/>
</dbReference>
<dbReference type="OrthoDB" id="565050at2759"/>
<dbReference type="GO" id="GO:0032259">
    <property type="term" value="P:methylation"/>
    <property type="evidence" value="ECO:0007669"/>
    <property type="project" value="UniProtKB-KW"/>
</dbReference>
<name>A0A210QSM2_MIZYE</name>
<proteinExistence type="predicted"/>
<comment type="caution">
    <text evidence="2">The sequence shown here is derived from an EMBL/GenBank/DDBJ whole genome shotgun (WGS) entry which is preliminary data.</text>
</comment>
<dbReference type="InterPro" id="IPR029063">
    <property type="entry name" value="SAM-dependent_MTases_sf"/>
</dbReference>
<reference evidence="2 3" key="1">
    <citation type="journal article" date="2017" name="Nat. Ecol. Evol.">
        <title>Scallop genome provides insights into evolution of bilaterian karyotype and development.</title>
        <authorList>
            <person name="Wang S."/>
            <person name="Zhang J."/>
            <person name="Jiao W."/>
            <person name="Li J."/>
            <person name="Xun X."/>
            <person name="Sun Y."/>
            <person name="Guo X."/>
            <person name="Huan P."/>
            <person name="Dong B."/>
            <person name="Zhang L."/>
            <person name="Hu X."/>
            <person name="Sun X."/>
            <person name="Wang J."/>
            <person name="Zhao C."/>
            <person name="Wang Y."/>
            <person name="Wang D."/>
            <person name="Huang X."/>
            <person name="Wang R."/>
            <person name="Lv J."/>
            <person name="Li Y."/>
            <person name="Zhang Z."/>
            <person name="Liu B."/>
            <person name="Lu W."/>
            <person name="Hui Y."/>
            <person name="Liang J."/>
            <person name="Zhou Z."/>
            <person name="Hou R."/>
            <person name="Li X."/>
            <person name="Liu Y."/>
            <person name="Li H."/>
            <person name="Ning X."/>
            <person name="Lin Y."/>
            <person name="Zhao L."/>
            <person name="Xing Q."/>
            <person name="Dou J."/>
            <person name="Li Y."/>
            <person name="Mao J."/>
            <person name="Guo H."/>
            <person name="Dou H."/>
            <person name="Li T."/>
            <person name="Mu C."/>
            <person name="Jiang W."/>
            <person name="Fu Q."/>
            <person name="Fu X."/>
            <person name="Miao Y."/>
            <person name="Liu J."/>
            <person name="Yu Q."/>
            <person name="Li R."/>
            <person name="Liao H."/>
            <person name="Li X."/>
            <person name="Kong Y."/>
            <person name="Jiang Z."/>
            <person name="Chourrout D."/>
            <person name="Li R."/>
            <person name="Bao Z."/>
        </authorList>
    </citation>
    <scope>NUCLEOTIDE SEQUENCE [LARGE SCALE GENOMIC DNA]</scope>
    <source>
        <strain evidence="2 3">PY_sf001</strain>
    </source>
</reference>
<dbReference type="PANTHER" id="PTHR45128:SF1">
    <property type="entry name" value="S-ADENOSYLMETHIONINE-DEPENDENT METHYLTRANSFERASE RV2258C"/>
    <property type="match status" value="1"/>
</dbReference>
<keyword evidence="2" id="KW-0489">Methyltransferase</keyword>
<dbReference type="Pfam" id="PF13847">
    <property type="entry name" value="Methyltransf_31"/>
    <property type="match status" value="1"/>
</dbReference>
<keyword evidence="2" id="KW-0808">Transferase</keyword>
<dbReference type="SUPFAM" id="SSF53335">
    <property type="entry name" value="S-adenosyl-L-methionine-dependent methyltransferases"/>
    <property type="match status" value="1"/>
</dbReference>
<feature type="domain" description="Methyltransferase" evidence="1">
    <location>
        <begin position="65"/>
        <end position="184"/>
    </location>
</feature>
<dbReference type="CDD" id="cd02440">
    <property type="entry name" value="AdoMet_MTases"/>
    <property type="match status" value="1"/>
</dbReference>
<dbReference type="Gene3D" id="3.40.50.150">
    <property type="entry name" value="Vaccinia Virus protein VP39"/>
    <property type="match status" value="1"/>
</dbReference>
<dbReference type="InterPro" id="IPR053173">
    <property type="entry name" value="SAM-binding_MTase"/>
</dbReference>
<dbReference type="EMBL" id="NEDP02002110">
    <property type="protein sequence ID" value="OWF51725.1"/>
    <property type="molecule type" value="Genomic_DNA"/>
</dbReference>
<evidence type="ECO:0000259" key="1">
    <source>
        <dbReference type="Pfam" id="PF13847"/>
    </source>
</evidence>
<accession>A0A210QSM2</accession>
<dbReference type="AlphaFoldDB" id="A0A210QSM2"/>
<protein>
    <submittedName>
        <fullName evidence="2">Trans-aconitate 2-methyltransferase</fullName>
    </submittedName>
</protein>
<keyword evidence="3" id="KW-1185">Reference proteome</keyword>
<evidence type="ECO:0000313" key="2">
    <source>
        <dbReference type="EMBL" id="OWF51725.1"/>
    </source>
</evidence>
<gene>
    <name evidence="2" type="ORF">KP79_PYT00693</name>
</gene>
<dbReference type="PANTHER" id="PTHR45128">
    <property type="entry name" value="METHYLTRANSFERASE TYPE 11"/>
    <property type="match status" value="1"/>
</dbReference>
<organism evidence="2 3">
    <name type="scientific">Mizuhopecten yessoensis</name>
    <name type="common">Japanese scallop</name>
    <name type="synonym">Patinopecten yessoensis</name>
    <dbReference type="NCBI Taxonomy" id="6573"/>
    <lineage>
        <taxon>Eukaryota</taxon>
        <taxon>Metazoa</taxon>
        <taxon>Spiralia</taxon>
        <taxon>Lophotrochozoa</taxon>
        <taxon>Mollusca</taxon>
        <taxon>Bivalvia</taxon>
        <taxon>Autobranchia</taxon>
        <taxon>Pteriomorphia</taxon>
        <taxon>Pectinida</taxon>
        <taxon>Pectinoidea</taxon>
        <taxon>Pectinidae</taxon>
        <taxon>Mizuhopecten</taxon>
    </lineage>
</organism>